<reference evidence="1 2" key="1">
    <citation type="submission" date="2006-03" db="EMBL/GenBank/DDBJ databases">
        <authorList>
            <person name="Pinhassi J."/>
            <person name="Pedros-Alio C."/>
            <person name="Ferriera S."/>
            <person name="Johnson J."/>
            <person name="Kravitz S."/>
            <person name="Halpern A."/>
            <person name="Remington K."/>
            <person name="Beeson K."/>
            <person name="Tran B."/>
            <person name="Rogers Y.-H."/>
            <person name="Friedman R."/>
            <person name="Venter J.C."/>
        </authorList>
    </citation>
    <scope>NUCLEOTIDE SEQUENCE [LARGE SCALE GENOMIC DNA]</scope>
    <source>
        <strain evidence="1 2">RED65</strain>
    </source>
</reference>
<name>Q1MYD0_9GAMM</name>
<organism evidence="1 2">
    <name type="scientific">Bermanella marisrubri</name>
    <dbReference type="NCBI Taxonomy" id="207949"/>
    <lineage>
        <taxon>Bacteria</taxon>
        <taxon>Pseudomonadati</taxon>
        <taxon>Pseudomonadota</taxon>
        <taxon>Gammaproteobacteria</taxon>
        <taxon>Oceanospirillales</taxon>
        <taxon>Oceanospirillaceae</taxon>
        <taxon>Bermanella</taxon>
    </lineage>
</organism>
<gene>
    <name evidence="1" type="ORF">RED65_02298</name>
</gene>
<dbReference type="RefSeq" id="WP_007019316.1">
    <property type="nucleotide sequence ID" value="NZ_CH724123.1"/>
</dbReference>
<accession>Q1MYD0</accession>
<evidence type="ECO:0000313" key="2">
    <source>
        <dbReference type="Proteomes" id="UP000004263"/>
    </source>
</evidence>
<dbReference type="AlphaFoldDB" id="Q1MYD0"/>
<proteinExistence type="predicted"/>
<dbReference type="EMBL" id="AAQH01000026">
    <property type="protein sequence ID" value="EAT11015.1"/>
    <property type="molecule type" value="Genomic_DNA"/>
</dbReference>
<dbReference type="STRING" id="207949.RED65_02298"/>
<comment type="caution">
    <text evidence="1">The sequence shown here is derived from an EMBL/GenBank/DDBJ whole genome shotgun (WGS) entry which is preliminary data.</text>
</comment>
<protein>
    <submittedName>
        <fullName evidence="1">Putative orphan protein</fullName>
    </submittedName>
</protein>
<keyword evidence="2" id="KW-1185">Reference proteome</keyword>
<dbReference type="HOGENOM" id="CLU_1502891_0_0_6"/>
<dbReference type="OrthoDB" id="2990817at2"/>
<dbReference type="Proteomes" id="UP000004263">
    <property type="component" value="Unassembled WGS sequence"/>
</dbReference>
<sequence>MKDKKELKTLLRFLEELSWLMDSYSKIDFRNAASLIENLATDKSDAKKAVGEYESKNPNKHFLVGALPALFLDIDLFKRNQDIADFSKTVLGIELTRFSRSSRADVIGRVICATVDLDDEGLNVLVKALAVLAGNKEKTKQILRDRDSNDFNWNTVINELSSR</sequence>
<evidence type="ECO:0000313" key="1">
    <source>
        <dbReference type="EMBL" id="EAT11015.1"/>
    </source>
</evidence>